<proteinExistence type="predicted"/>
<keyword evidence="2" id="KW-1185">Reference proteome</keyword>
<name>A0A366XQ47_9BACI</name>
<reference evidence="1 2" key="1">
    <citation type="submission" date="2018-07" db="EMBL/GenBank/DDBJ databases">
        <title>Lottiidibacillus patelloidae gen. nov., sp. nov., isolated from the intestinal tract of a marine limpet and the reclassification of B. taeanensis BH030017T, B. algicola KMM 3737T and B. hwajinpoensis SW-72T as genus Lottiidibacillus.</title>
        <authorList>
            <person name="Liu R."/>
            <person name="Huang Z."/>
        </authorList>
    </citation>
    <scope>NUCLEOTIDE SEQUENCE [LARGE SCALE GENOMIC DNA]</scope>
    <source>
        <strain evidence="1 2">BH030017</strain>
    </source>
</reference>
<evidence type="ECO:0000313" key="2">
    <source>
        <dbReference type="Proteomes" id="UP000253314"/>
    </source>
</evidence>
<evidence type="ECO:0000313" key="1">
    <source>
        <dbReference type="EMBL" id="RBW68242.1"/>
    </source>
</evidence>
<dbReference type="AlphaFoldDB" id="A0A366XQ47"/>
<organism evidence="1 2">
    <name type="scientific">Bacillus taeanensis</name>
    <dbReference type="NCBI Taxonomy" id="273032"/>
    <lineage>
        <taxon>Bacteria</taxon>
        <taxon>Bacillati</taxon>
        <taxon>Bacillota</taxon>
        <taxon>Bacilli</taxon>
        <taxon>Bacillales</taxon>
        <taxon>Bacillaceae</taxon>
        <taxon>Bacillus</taxon>
    </lineage>
</organism>
<gene>
    <name evidence="1" type="ORF">DS031_17865</name>
</gene>
<dbReference type="Proteomes" id="UP000253314">
    <property type="component" value="Unassembled WGS sequence"/>
</dbReference>
<dbReference type="EMBL" id="QOCW01000023">
    <property type="protein sequence ID" value="RBW68242.1"/>
    <property type="molecule type" value="Genomic_DNA"/>
</dbReference>
<dbReference type="RefSeq" id="WP_113807419.1">
    <property type="nucleotide sequence ID" value="NZ_QOCW01000023.1"/>
</dbReference>
<protein>
    <submittedName>
        <fullName evidence="1">Uncharacterized protein</fullName>
    </submittedName>
</protein>
<sequence>MFKTWKQFLTWEKASHDTIDFKTIYVDVVGKRGLVGNKKNKKGEIENGDIISGLLLSQIVYWYLPNKNGESKLKVKKHGHHWIVKKIDEWYDEIRLTPANYRTAMKRLEEEDLVIKKSMKDPFDRDHQKTATHIRLNIPEFMKRLGLILAALESDVHDVDDEDFNEYIEEQMNAESLSPLGNVESTIPDEPLSPLGNVESTIPIGNVESTIPGNVESTRPLYKESTFKENTSKKNTYYSSSSINRNNTKVYKETKNRKEDDDKKLNQIISSHDGIALEALYNLLLHKDVSHDKARDTVLTCWNNRVIEFSLEDVQKQYDWMMDKERNGETINSWPVYFANGLKHKAEQTLLSNNHYRKKLREHESNRENSYKREYPFYNWIES</sequence>
<accession>A0A366XQ47</accession>
<comment type="caution">
    <text evidence="1">The sequence shown here is derived from an EMBL/GenBank/DDBJ whole genome shotgun (WGS) entry which is preliminary data.</text>
</comment>
<dbReference type="OrthoDB" id="1258529at2"/>